<evidence type="ECO:0000313" key="3">
    <source>
        <dbReference type="Proteomes" id="UP000319837"/>
    </source>
</evidence>
<feature type="domain" description="SH3b" evidence="1">
    <location>
        <begin position="124"/>
        <end position="187"/>
    </location>
</feature>
<dbReference type="PROSITE" id="PS51781">
    <property type="entry name" value="SH3B"/>
    <property type="match status" value="2"/>
</dbReference>
<dbReference type="SUPFAM" id="SSF50044">
    <property type="entry name" value="SH3-domain"/>
    <property type="match status" value="2"/>
</dbReference>
<evidence type="ECO:0000313" key="2">
    <source>
        <dbReference type="EMBL" id="TRZ40332.1"/>
    </source>
</evidence>
<protein>
    <recommendedName>
        <fullName evidence="1">SH3b domain-containing protein</fullName>
    </recommendedName>
</protein>
<gene>
    <name evidence="2" type="ORF">CEQ21_05300</name>
</gene>
<dbReference type="Pfam" id="PF08239">
    <property type="entry name" value="SH3_3"/>
    <property type="match status" value="2"/>
</dbReference>
<dbReference type="InterPro" id="IPR003646">
    <property type="entry name" value="SH3-like_bac-type"/>
</dbReference>
<dbReference type="AlphaFoldDB" id="A0A553STL1"/>
<dbReference type="EMBL" id="RIBP01000001">
    <property type="protein sequence ID" value="TRZ40332.1"/>
    <property type="molecule type" value="Genomic_DNA"/>
</dbReference>
<evidence type="ECO:0000259" key="1">
    <source>
        <dbReference type="PROSITE" id="PS51781"/>
    </source>
</evidence>
<reference evidence="3" key="1">
    <citation type="submission" date="2018-10" db="EMBL/GenBank/DDBJ databases">
        <title>FDA dAtabase for Regulatory Grade micrObial Sequences (FDA-ARGOS): Supporting development and validation of Infectious Disease Dx tests.</title>
        <authorList>
            <person name="Minogue T."/>
            <person name="Wolcott M."/>
            <person name="Wasieloski L."/>
            <person name="Aguilar W."/>
            <person name="Moore D."/>
            <person name="Tallon L."/>
            <person name="Sadzewicz L."/>
            <person name="Sengamalay N."/>
            <person name="Ott S."/>
            <person name="Godinez A."/>
            <person name="Nagaraj S."/>
            <person name="Vavikolanu K."/>
            <person name="Vyas G."/>
            <person name="Nadendla S."/>
            <person name="George J."/>
            <person name="Sichtig H."/>
        </authorList>
    </citation>
    <scope>NUCLEOTIDE SEQUENCE [LARGE SCALE GENOMIC DNA]</scope>
    <source>
        <strain evidence="3">FDAARGOS_343</strain>
    </source>
</reference>
<dbReference type="PANTHER" id="PTHR38589:SF1">
    <property type="entry name" value="BLR0621 PROTEIN"/>
    <property type="match status" value="1"/>
</dbReference>
<dbReference type="PANTHER" id="PTHR38589">
    <property type="entry name" value="BLR0621 PROTEIN"/>
    <property type="match status" value="1"/>
</dbReference>
<dbReference type="InterPro" id="IPR036028">
    <property type="entry name" value="SH3-like_dom_sf"/>
</dbReference>
<name>A0A553STL1_NIACI</name>
<dbReference type="SMART" id="SM00287">
    <property type="entry name" value="SH3b"/>
    <property type="match status" value="2"/>
</dbReference>
<organism evidence="2 3">
    <name type="scientific">Niallia circulans</name>
    <name type="common">Bacillus circulans</name>
    <dbReference type="NCBI Taxonomy" id="1397"/>
    <lineage>
        <taxon>Bacteria</taxon>
        <taxon>Bacillati</taxon>
        <taxon>Bacillota</taxon>
        <taxon>Bacilli</taxon>
        <taxon>Bacillales</taxon>
        <taxon>Bacillaceae</taxon>
        <taxon>Niallia</taxon>
    </lineage>
</organism>
<feature type="domain" description="SH3b" evidence="1">
    <location>
        <begin position="57"/>
        <end position="120"/>
    </location>
</feature>
<proteinExistence type="predicted"/>
<accession>A0A553STL1</accession>
<dbReference type="Gene3D" id="2.30.30.40">
    <property type="entry name" value="SH3 Domains"/>
    <property type="match status" value="2"/>
</dbReference>
<sequence length="398" mass="42843">MKSSNWIKPVTIWRLSGKEVKRVKKYICMLLTCLIISSSLVVGTGMLTPSVAEAASSVTYTVTADTLNVRSGSSTKSKVIGSVKKGTKLSVQKKESNGWYKITFKGKTGYVSGSYVKATTSAPKTTYTVTADTLNVRSGSSTKSKVIGSVKKGTKLSVQKKESNGWYKIDFKGKTGYVSGTYVKATSSSNSSSKQSIVDTVNNMKTLGNAQQLILVTSANSSSKTATIRTFEKSKGKWKQVNSMTGVLGKKGMTDKMSEGSQASPTGKYTIGTAFGRGANPGTKLPYRKITNDDVWVDDPASSLYNTWQKASKNNGRWKSAEKMNIPEYDLGFVINYNTKNPVAGKGSAIFFHVAGKYGYTAGCTATSKSNVTTVLKWLNPDKNPVIIQTPDSGLGKY</sequence>
<dbReference type="Proteomes" id="UP000319837">
    <property type="component" value="Unassembled WGS sequence"/>
</dbReference>
<comment type="caution">
    <text evidence="2">The sequence shown here is derived from an EMBL/GenBank/DDBJ whole genome shotgun (WGS) entry which is preliminary data.</text>
</comment>